<keyword evidence="2" id="KW-0560">Oxidoreductase</keyword>
<dbReference type="EMBL" id="JACWMS010000003">
    <property type="protein sequence ID" value="MBD1321112.1"/>
    <property type="molecule type" value="Genomic_DNA"/>
</dbReference>
<dbReference type="Gene3D" id="3.30.70.100">
    <property type="match status" value="1"/>
</dbReference>
<dbReference type="GO" id="GO:0004497">
    <property type="term" value="F:monooxygenase activity"/>
    <property type="evidence" value="ECO:0007669"/>
    <property type="project" value="UniProtKB-KW"/>
</dbReference>
<evidence type="ECO:0000313" key="3">
    <source>
        <dbReference type="Proteomes" id="UP000602395"/>
    </source>
</evidence>
<dbReference type="Pfam" id="PF03992">
    <property type="entry name" value="ABM"/>
    <property type="match status" value="1"/>
</dbReference>
<organism evidence="2 3">
    <name type="scientific">Gordonia hankookensis</name>
    <dbReference type="NCBI Taxonomy" id="589403"/>
    <lineage>
        <taxon>Bacteria</taxon>
        <taxon>Bacillati</taxon>
        <taxon>Actinomycetota</taxon>
        <taxon>Actinomycetes</taxon>
        <taxon>Mycobacteriales</taxon>
        <taxon>Gordoniaceae</taxon>
        <taxon>Gordonia</taxon>
    </lineage>
</organism>
<dbReference type="InterPro" id="IPR007138">
    <property type="entry name" value="ABM_dom"/>
</dbReference>
<dbReference type="RefSeq" id="WP_190267727.1">
    <property type="nucleotide sequence ID" value="NZ_BAABAD010000005.1"/>
</dbReference>
<name>A0ABR7WEA0_9ACTN</name>
<dbReference type="InterPro" id="IPR050744">
    <property type="entry name" value="AI-2_Isomerase_LsrG"/>
</dbReference>
<dbReference type="PANTHER" id="PTHR33336:SF3">
    <property type="entry name" value="ABM DOMAIN-CONTAINING PROTEIN"/>
    <property type="match status" value="1"/>
</dbReference>
<feature type="domain" description="ABM" evidence="1">
    <location>
        <begin position="2"/>
        <end position="89"/>
    </location>
</feature>
<dbReference type="PROSITE" id="PS51725">
    <property type="entry name" value="ABM"/>
    <property type="match status" value="1"/>
</dbReference>
<dbReference type="PANTHER" id="PTHR33336">
    <property type="entry name" value="QUINOL MONOOXYGENASE YGIN-RELATED"/>
    <property type="match status" value="1"/>
</dbReference>
<dbReference type="Proteomes" id="UP000602395">
    <property type="component" value="Unassembled WGS sequence"/>
</dbReference>
<evidence type="ECO:0000313" key="2">
    <source>
        <dbReference type="EMBL" id="MBD1321112.1"/>
    </source>
</evidence>
<comment type="caution">
    <text evidence="2">The sequence shown here is derived from an EMBL/GenBank/DDBJ whole genome shotgun (WGS) entry which is preliminary data.</text>
</comment>
<keyword evidence="2" id="KW-0503">Monooxygenase</keyword>
<dbReference type="InterPro" id="IPR011008">
    <property type="entry name" value="Dimeric_a/b-barrel"/>
</dbReference>
<gene>
    <name evidence="2" type="ORF">IDF66_16115</name>
</gene>
<keyword evidence="3" id="KW-1185">Reference proteome</keyword>
<accession>A0ABR7WEA0</accession>
<evidence type="ECO:0000259" key="1">
    <source>
        <dbReference type="PROSITE" id="PS51725"/>
    </source>
</evidence>
<protein>
    <submittedName>
        <fullName evidence="2">Antibiotic biosynthesis monooxygenase</fullName>
    </submittedName>
</protein>
<dbReference type="SUPFAM" id="SSF54909">
    <property type="entry name" value="Dimeric alpha+beta barrel"/>
    <property type="match status" value="1"/>
</dbReference>
<sequence length="107" mass="12230">MIFIVAKWSVKPEYVEQWPDLVQAFTQATRAEAGNKWFEWSRSLDDPSTYVLVEAFDDDAAEAHVTSEHFRTATAELPKYLTRTPDIVNATIDQETWSELGEMSVDS</sequence>
<proteinExistence type="predicted"/>
<reference evidence="2 3" key="1">
    <citation type="submission" date="2020-09" db="EMBL/GenBank/DDBJ databases">
        <title>Novel species in genus Gordonia.</title>
        <authorList>
            <person name="Zhang G."/>
        </authorList>
    </citation>
    <scope>NUCLEOTIDE SEQUENCE [LARGE SCALE GENOMIC DNA]</scope>
    <source>
        <strain evidence="2 3">ON-33</strain>
    </source>
</reference>